<dbReference type="Gene3D" id="1.10.10.60">
    <property type="entry name" value="Homeodomain-like"/>
    <property type="match status" value="1"/>
</dbReference>
<dbReference type="InterPro" id="IPR050109">
    <property type="entry name" value="HTH-type_TetR-like_transc_reg"/>
</dbReference>
<comment type="caution">
    <text evidence="7">The sequence shown here is derived from an EMBL/GenBank/DDBJ whole genome shotgun (WGS) entry which is preliminary data.</text>
</comment>
<dbReference type="GO" id="GO:0000976">
    <property type="term" value="F:transcription cis-regulatory region binding"/>
    <property type="evidence" value="ECO:0007669"/>
    <property type="project" value="TreeGrafter"/>
</dbReference>
<keyword evidence="8" id="KW-1185">Reference proteome</keyword>
<dbReference type="Gene3D" id="1.10.357.10">
    <property type="entry name" value="Tetracycline Repressor, domain 2"/>
    <property type="match status" value="1"/>
</dbReference>
<feature type="region of interest" description="Disordered" evidence="5">
    <location>
        <begin position="1"/>
        <end position="23"/>
    </location>
</feature>
<gene>
    <name evidence="7" type="ORF">BG845_03016</name>
</gene>
<dbReference type="GO" id="GO:0003700">
    <property type="term" value="F:DNA-binding transcription factor activity"/>
    <property type="evidence" value="ECO:0007669"/>
    <property type="project" value="TreeGrafter"/>
</dbReference>
<accession>A0A1Y2MYC9</accession>
<dbReference type="InterPro" id="IPR009057">
    <property type="entry name" value="Homeodomain-like_sf"/>
</dbReference>
<organism evidence="7 8">
    <name type="scientific">Pseudonocardia autotrophica</name>
    <name type="common">Amycolata autotrophica</name>
    <name type="synonym">Nocardia autotrophica</name>
    <dbReference type="NCBI Taxonomy" id="2074"/>
    <lineage>
        <taxon>Bacteria</taxon>
        <taxon>Bacillati</taxon>
        <taxon>Actinomycetota</taxon>
        <taxon>Actinomycetes</taxon>
        <taxon>Pseudonocardiales</taxon>
        <taxon>Pseudonocardiaceae</taxon>
        <taxon>Pseudonocardia</taxon>
    </lineage>
</organism>
<evidence type="ECO:0000256" key="3">
    <source>
        <dbReference type="ARBA" id="ARBA00023163"/>
    </source>
</evidence>
<evidence type="ECO:0000256" key="4">
    <source>
        <dbReference type="PROSITE-ProRule" id="PRU00335"/>
    </source>
</evidence>
<evidence type="ECO:0000313" key="7">
    <source>
        <dbReference type="EMBL" id="OSY40193.1"/>
    </source>
</evidence>
<dbReference type="STRING" id="2074.BG845_03016"/>
<keyword evidence="3" id="KW-0804">Transcription</keyword>
<feature type="DNA-binding region" description="H-T-H motif" evidence="4">
    <location>
        <begin position="43"/>
        <end position="62"/>
    </location>
</feature>
<dbReference type="AlphaFoldDB" id="A0A1Y2MYC9"/>
<evidence type="ECO:0000256" key="2">
    <source>
        <dbReference type="ARBA" id="ARBA00023125"/>
    </source>
</evidence>
<dbReference type="PROSITE" id="PS50977">
    <property type="entry name" value="HTH_TETR_2"/>
    <property type="match status" value="1"/>
</dbReference>
<dbReference type="SUPFAM" id="SSF46689">
    <property type="entry name" value="Homeodomain-like"/>
    <property type="match status" value="1"/>
</dbReference>
<sequence length="217" mass="24076">MSAPHSEQASGRSRGPGRPRQDDISDRVLDAVLALIDADTPVTVNAVVARSGVSRAALYRRWATLPKLVAAALDRGRSPIELPEGGSALETLERIAPQPGDDVLAGYSEARLRQRLRLGLADHAVQREYWESHVSRRRAPVTAELERGRRSGEIRADIDPEIVQDLLAGMYYYQVVVRGEQLQSPEVIARCRAATTLIREAIENRAPRPDRAPHRQR</sequence>
<dbReference type="SUPFAM" id="SSF48498">
    <property type="entry name" value="Tetracyclin repressor-like, C-terminal domain"/>
    <property type="match status" value="1"/>
</dbReference>
<reference evidence="7 8" key="1">
    <citation type="submission" date="2016-09" db="EMBL/GenBank/DDBJ databases">
        <title>Pseudonocardia autotrophica DSM535, a candidate organism with high potential of specific P450 cytochromes.</title>
        <authorList>
            <person name="Grumaz C."/>
            <person name="Vainshtein Y."/>
            <person name="Kirstahler P."/>
            <person name="Sohn K."/>
        </authorList>
    </citation>
    <scope>NUCLEOTIDE SEQUENCE [LARGE SCALE GENOMIC DNA]</scope>
    <source>
        <strain evidence="7 8">DSM 535</strain>
    </source>
</reference>
<dbReference type="PANTHER" id="PTHR30055:SF148">
    <property type="entry name" value="TETR-FAMILY TRANSCRIPTIONAL REGULATOR"/>
    <property type="match status" value="1"/>
</dbReference>
<dbReference type="Proteomes" id="UP000194360">
    <property type="component" value="Unassembled WGS sequence"/>
</dbReference>
<protein>
    <recommendedName>
        <fullName evidence="6">HTH tetR-type domain-containing protein</fullName>
    </recommendedName>
</protein>
<keyword evidence="2 4" id="KW-0238">DNA-binding</keyword>
<evidence type="ECO:0000256" key="5">
    <source>
        <dbReference type="SAM" id="MobiDB-lite"/>
    </source>
</evidence>
<evidence type="ECO:0000259" key="6">
    <source>
        <dbReference type="PROSITE" id="PS50977"/>
    </source>
</evidence>
<proteinExistence type="predicted"/>
<keyword evidence="1" id="KW-0805">Transcription regulation</keyword>
<dbReference type="OrthoDB" id="9796019at2"/>
<dbReference type="PANTHER" id="PTHR30055">
    <property type="entry name" value="HTH-TYPE TRANSCRIPTIONAL REGULATOR RUTR"/>
    <property type="match status" value="1"/>
</dbReference>
<dbReference type="InterPro" id="IPR011075">
    <property type="entry name" value="TetR_C"/>
</dbReference>
<name>A0A1Y2MYC9_PSEAH</name>
<dbReference type="InterPro" id="IPR001647">
    <property type="entry name" value="HTH_TetR"/>
</dbReference>
<feature type="domain" description="HTH tetR-type" evidence="6">
    <location>
        <begin position="22"/>
        <end position="80"/>
    </location>
</feature>
<dbReference type="InterPro" id="IPR036271">
    <property type="entry name" value="Tet_transcr_reg_TetR-rel_C_sf"/>
</dbReference>
<evidence type="ECO:0000313" key="8">
    <source>
        <dbReference type="Proteomes" id="UP000194360"/>
    </source>
</evidence>
<dbReference type="Pfam" id="PF16859">
    <property type="entry name" value="TetR_C_11"/>
    <property type="match status" value="1"/>
</dbReference>
<evidence type="ECO:0000256" key="1">
    <source>
        <dbReference type="ARBA" id="ARBA00023015"/>
    </source>
</evidence>
<dbReference type="RefSeq" id="WP_085913236.1">
    <property type="nucleotide sequence ID" value="NZ_AP018920.1"/>
</dbReference>
<dbReference type="EMBL" id="MIGB01000014">
    <property type="protein sequence ID" value="OSY40193.1"/>
    <property type="molecule type" value="Genomic_DNA"/>
</dbReference>